<evidence type="ECO:0000313" key="2">
    <source>
        <dbReference type="Proteomes" id="UP000633365"/>
    </source>
</evidence>
<organism evidence="1 2">
    <name type="scientific">Ruminococcus difficilis</name>
    <dbReference type="NCBI Taxonomy" id="2763069"/>
    <lineage>
        <taxon>Bacteria</taxon>
        <taxon>Bacillati</taxon>
        <taxon>Bacillota</taxon>
        <taxon>Clostridia</taxon>
        <taxon>Eubacteriales</taxon>
        <taxon>Oscillospiraceae</taxon>
        <taxon>Ruminococcus</taxon>
    </lineage>
</organism>
<dbReference type="Proteomes" id="UP000633365">
    <property type="component" value="Unassembled WGS sequence"/>
</dbReference>
<proteinExistence type="predicted"/>
<keyword evidence="2" id="KW-1185">Reference proteome</keyword>
<comment type="caution">
    <text evidence="1">The sequence shown here is derived from an EMBL/GenBank/DDBJ whole genome shotgun (WGS) entry which is preliminary data.</text>
</comment>
<evidence type="ECO:0000313" key="1">
    <source>
        <dbReference type="EMBL" id="MBK6088995.1"/>
    </source>
</evidence>
<gene>
    <name evidence="1" type="ORF">JKK62_10130</name>
</gene>
<accession>A0A935C214</accession>
<protein>
    <submittedName>
        <fullName evidence="1">Uncharacterized protein</fullName>
    </submittedName>
</protein>
<sequence length="223" mass="24445">MIDNAVNVRIRNADVLNVMLDIEPVPFNRGFYSIDITFFFSVTLDVYSSPNTAPQQVEGLCISDKKVILYGSEGNVRVFSSDMTADDYDTQNTPARSLPTANVQVAKPIALAVNVKGKKPCHKVCHKIPSAVLQQIGGNISERGERVVLATLGVFSIVQLLRNVQMLIPSYDFCIPEKRCESSTDSPCEMFSRLDFPTDEFFPPNVVENNPDNGGGCGCGCND</sequence>
<dbReference type="EMBL" id="JAEQMG010000105">
    <property type="protein sequence ID" value="MBK6088995.1"/>
    <property type="molecule type" value="Genomic_DNA"/>
</dbReference>
<dbReference type="AlphaFoldDB" id="A0A935C214"/>
<name>A0A935C214_9FIRM</name>
<reference evidence="1" key="1">
    <citation type="submission" date="2021-01" db="EMBL/GenBank/DDBJ databases">
        <title>Genome public.</title>
        <authorList>
            <person name="Liu C."/>
            <person name="Sun Q."/>
        </authorList>
    </citation>
    <scope>NUCLEOTIDE SEQUENCE</scope>
    <source>
        <strain evidence="1">M6</strain>
    </source>
</reference>